<evidence type="ECO:0000313" key="1">
    <source>
        <dbReference type="EMBL" id="CAH8359130.1"/>
    </source>
</evidence>
<accession>A0ABC8KIZ9</accession>
<dbReference type="Proteomes" id="UP001642260">
    <property type="component" value="Unassembled WGS sequence"/>
</dbReference>
<protein>
    <submittedName>
        <fullName evidence="1">Uncharacterized protein</fullName>
    </submittedName>
</protein>
<reference evidence="1 2" key="1">
    <citation type="submission" date="2022-03" db="EMBL/GenBank/DDBJ databases">
        <authorList>
            <person name="Macdonald S."/>
            <person name="Ahmed S."/>
            <person name="Newling K."/>
        </authorList>
    </citation>
    <scope>NUCLEOTIDE SEQUENCE [LARGE SCALE GENOMIC DNA]</scope>
</reference>
<evidence type="ECO:0000313" key="2">
    <source>
        <dbReference type="Proteomes" id="UP001642260"/>
    </source>
</evidence>
<name>A0ABC8KIZ9_ERUVS</name>
<dbReference type="EMBL" id="CAKOAT010260709">
    <property type="protein sequence ID" value="CAH8359130.1"/>
    <property type="molecule type" value="Genomic_DNA"/>
</dbReference>
<sequence>MVTAGYNSATYGDYIASATTLESIEQASTFPVNQKDAPNVDSYQSVNNVTLVNGTGPESGSSSSVESSNAIYNLAVTSSVANMNTIMVLSSSFQFSVITES</sequence>
<keyword evidence="2" id="KW-1185">Reference proteome</keyword>
<gene>
    <name evidence="1" type="ORF">ERUC_LOCUS24886</name>
</gene>
<comment type="caution">
    <text evidence="1">The sequence shown here is derived from an EMBL/GenBank/DDBJ whole genome shotgun (WGS) entry which is preliminary data.</text>
</comment>
<organism evidence="1 2">
    <name type="scientific">Eruca vesicaria subsp. sativa</name>
    <name type="common">Garden rocket</name>
    <name type="synonym">Eruca sativa</name>
    <dbReference type="NCBI Taxonomy" id="29727"/>
    <lineage>
        <taxon>Eukaryota</taxon>
        <taxon>Viridiplantae</taxon>
        <taxon>Streptophyta</taxon>
        <taxon>Embryophyta</taxon>
        <taxon>Tracheophyta</taxon>
        <taxon>Spermatophyta</taxon>
        <taxon>Magnoliopsida</taxon>
        <taxon>eudicotyledons</taxon>
        <taxon>Gunneridae</taxon>
        <taxon>Pentapetalae</taxon>
        <taxon>rosids</taxon>
        <taxon>malvids</taxon>
        <taxon>Brassicales</taxon>
        <taxon>Brassicaceae</taxon>
        <taxon>Brassiceae</taxon>
        <taxon>Eruca</taxon>
    </lineage>
</organism>
<proteinExistence type="predicted"/>
<dbReference type="AlphaFoldDB" id="A0ABC8KIZ9"/>